<keyword evidence="3" id="KW-1185">Reference proteome</keyword>
<reference evidence="2 3" key="1">
    <citation type="submission" date="2021-06" db="EMBL/GenBank/DDBJ databases">
        <authorList>
            <person name="Sun Q."/>
            <person name="Li D."/>
        </authorList>
    </citation>
    <scope>NUCLEOTIDE SEQUENCE [LARGE SCALE GENOMIC DNA]</scope>
    <source>
        <strain evidence="2 3">MSJ-4</strain>
    </source>
</reference>
<keyword evidence="1" id="KW-0472">Membrane</keyword>
<evidence type="ECO:0000256" key="1">
    <source>
        <dbReference type="SAM" id="Phobius"/>
    </source>
</evidence>
<proteinExistence type="predicted"/>
<protein>
    <submittedName>
        <fullName evidence="2">Uncharacterized protein</fullName>
    </submittedName>
</protein>
<dbReference type="Proteomes" id="UP000736583">
    <property type="component" value="Unassembled WGS sequence"/>
</dbReference>
<keyword evidence="1" id="KW-1133">Transmembrane helix</keyword>
<dbReference type="RefSeq" id="WP_032123201.1">
    <property type="nucleotide sequence ID" value="NZ_JAHLQL010000012.1"/>
</dbReference>
<accession>A0ABS6F4L2</accession>
<feature type="transmembrane region" description="Helical" evidence="1">
    <location>
        <begin position="12"/>
        <end position="30"/>
    </location>
</feature>
<comment type="caution">
    <text evidence="2">The sequence shown here is derived from an EMBL/GenBank/DDBJ whole genome shotgun (WGS) entry which is preliminary data.</text>
</comment>
<sequence>MDKKKKEKLWRNIVFIIVFIGSIVTLFDIFNNGKNISNSEEFIKELELKGYKVESNVYKEEEYEVINGKKYGSYKTGHRKVTISGKTLTIYEFESEDIAKKKAKSIPSDGSVVISQYIGMLGNPHVYRKGKIIVLYEGRNPKMLWDLRLILGMQIAGMKWYDIIPI</sequence>
<organism evidence="2 3">
    <name type="scientific">Clostridium simiarum</name>
    <dbReference type="NCBI Taxonomy" id="2841506"/>
    <lineage>
        <taxon>Bacteria</taxon>
        <taxon>Bacillati</taxon>
        <taxon>Bacillota</taxon>
        <taxon>Clostridia</taxon>
        <taxon>Eubacteriales</taxon>
        <taxon>Clostridiaceae</taxon>
        <taxon>Clostridium</taxon>
    </lineage>
</organism>
<gene>
    <name evidence="2" type="ORF">KQI89_17085</name>
</gene>
<dbReference type="EMBL" id="JAHLQL010000012">
    <property type="protein sequence ID" value="MBU5593457.1"/>
    <property type="molecule type" value="Genomic_DNA"/>
</dbReference>
<name>A0ABS6F4L2_9CLOT</name>
<evidence type="ECO:0000313" key="2">
    <source>
        <dbReference type="EMBL" id="MBU5593457.1"/>
    </source>
</evidence>
<keyword evidence="1" id="KW-0812">Transmembrane</keyword>
<evidence type="ECO:0000313" key="3">
    <source>
        <dbReference type="Proteomes" id="UP000736583"/>
    </source>
</evidence>